<dbReference type="RefSeq" id="WP_378321085.1">
    <property type="nucleotide sequence ID" value="NZ_JBHUHY010000015.1"/>
</dbReference>
<evidence type="ECO:0000256" key="1">
    <source>
        <dbReference type="SAM" id="SignalP"/>
    </source>
</evidence>
<name>A0ABW5B1U1_9FLAO</name>
<proteinExistence type="predicted"/>
<dbReference type="Proteomes" id="UP001597344">
    <property type="component" value="Unassembled WGS sequence"/>
</dbReference>
<evidence type="ECO:0000313" key="3">
    <source>
        <dbReference type="Proteomes" id="UP001597344"/>
    </source>
</evidence>
<reference evidence="3" key="1">
    <citation type="journal article" date="2019" name="Int. J. Syst. Evol. Microbiol.">
        <title>The Global Catalogue of Microorganisms (GCM) 10K type strain sequencing project: providing services to taxonomists for standard genome sequencing and annotation.</title>
        <authorList>
            <consortium name="The Broad Institute Genomics Platform"/>
            <consortium name="The Broad Institute Genome Sequencing Center for Infectious Disease"/>
            <person name="Wu L."/>
            <person name="Ma J."/>
        </authorList>
    </citation>
    <scope>NUCLEOTIDE SEQUENCE [LARGE SCALE GENOMIC DNA]</scope>
    <source>
        <strain evidence="3">DT92</strain>
    </source>
</reference>
<comment type="caution">
    <text evidence="2">The sequence shown here is derived from an EMBL/GenBank/DDBJ whole genome shotgun (WGS) entry which is preliminary data.</text>
</comment>
<keyword evidence="3" id="KW-1185">Reference proteome</keyword>
<protein>
    <submittedName>
        <fullName evidence="2">Uncharacterized protein</fullName>
    </submittedName>
</protein>
<sequence>MKAAKLIATLLITFTLTNAVAQSNSQMMKTRVTKSFEFKKDGKMIPYRVTVFKTSKTPLKLRSEEKGELNQDRKIVPAQVTKLIYVDNDMWSDYDKYIVLRYAKDDGDSFELKPTERGFKVVVNKRNVEYIFGEGLYFVNNADRDFFFVDEFDSI</sequence>
<organism evidence="2 3">
    <name type="scientific">Aquimarina celericrescens</name>
    <dbReference type="NCBI Taxonomy" id="1964542"/>
    <lineage>
        <taxon>Bacteria</taxon>
        <taxon>Pseudomonadati</taxon>
        <taxon>Bacteroidota</taxon>
        <taxon>Flavobacteriia</taxon>
        <taxon>Flavobacteriales</taxon>
        <taxon>Flavobacteriaceae</taxon>
        <taxon>Aquimarina</taxon>
    </lineage>
</organism>
<accession>A0ABW5B1U1</accession>
<evidence type="ECO:0000313" key="2">
    <source>
        <dbReference type="EMBL" id="MFD2188076.1"/>
    </source>
</evidence>
<dbReference type="EMBL" id="JBHUHY010000015">
    <property type="protein sequence ID" value="MFD2188076.1"/>
    <property type="molecule type" value="Genomic_DNA"/>
</dbReference>
<feature type="signal peptide" evidence="1">
    <location>
        <begin position="1"/>
        <end position="21"/>
    </location>
</feature>
<keyword evidence="1" id="KW-0732">Signal</keyword>
<feature type="chain" id="PRO_5046597740" evidence="1">
    <location>
        <begin position="22"/>
        <end position="155"/>
    </location>
</feature>
<gene>
    <name evidence="2" type="ORF">ACFSJT_14835</name>
</gene>